<dbReference type="Proteomes" id="UP001580346">
    <property type="component" value="Unassembled WGS sequence"/>
</dbReference>
<dbReference type="EMBL" id="JBHHMI010000024">
    <property type="protein sequence ID" value="MFB5269070.1"/>
    <property type="molecule type" value="Genomic_DNA"/>
</dbReference>
<dbReference type="InterPro" id="IPR013691">
    <property type="entry name" value="MeTrfase_14"/>
</dbReference>
<dbReference type="CDD" id="cd02440">
    <property type="entry name" value="AdoMet_MTases"/>
    <property type="match status" value="1"/>
</dbReference>
<dbReference type="Pfam" id="PF01370">
    <property type="entry name" value="Epimerase"/>
    <property type="match status" value="1"/>
</dbReference>
<evidence type="ECO:0000259" key="3">
    <source>
        <dbReference type="Pfam" id="PF08421"/>
    </source>
</evidence>
<dbReference type="Gene3D" id="6.20.50.110">
    <property type="entry name" value="Methyltransferase, zinc-binding domain"/>
    <property type="match status" value="1"/>
</dbReference>
<evidence type="ECO:0000259" key="4">
    <source>
        <dbReference type="Pfam" id="PF08484"/>
    </source>
</evidence>
<feature type="domain" description="Methyltransferase putative zinc binding" evidence="3">
    <location>
        <begin position="300"/>
        <end position="358"/>
    </location>
</feature>
<dbReference type="InterPro" id="IPR013630">
    <property type="entry name" value="Methyltransf_Zn-bd_dom_put"/>
</dbReference>
<comment type="caution">
    <text evidence="5">The sequence shown here is derived from an EMBL/GenBank/DDBJ whole genome shotgun (WGS) entry which is preliminary data.</text>
</comment>
<evidence type="ECO:0000313" key="5">
    <source>
        <dbReference type="EMBL" id="MFB5269070.1"/>
    </source>
</evidence>
<comment type="similarity">
    <text evidence="1">Belongs to the NAD(P)-dependent epimerase/dehydratase family.</text>
</comment>
<protein>
    <submittedName>
        <fullName evidence="5">NAD-dependent epimerase/dehydratase family protein</fullName>
    </submittedName>
</protein>
<dbReference type="SUPFAM" id="SSF51735">
    <property type="entry name" value="NAD(P)-binding Rossmann-fold domains"/>
    <property type="match status" value="1"/>
</dbReference>
<gene>
    <name evidence="5" type="ORF">ACE41H_20100</name>
</gene>
<reference evidence="5 6" key="1">
    <citation type="submission" date="2024-09" db="EMBL/GenBank/DDBJ databases">
        <title>Paenibacillus zeirhizospherea sp. nov., isolated from surface of the maize (Zea mays) roots in a horticulture field, Hungary.</title>
        <authorList>
            <person name="Marton D."/>
            <person name="Farkas M."/>
            <person name="Bedics A."/>
            <person name="Toth E."/>
            <person name="Tancsics A."/>
            <person name="Boka K."/>
            <person name="Maroti G."/>
            <person name="Kriszt B."/>
            <person name="Cserhati M."/>
        </authorList>
    </citation>
    <scope>NUCLEOTIDE SEQUENCE [LARGE SCALE GENOMIC DNA]</scope>
    <source>
        <strain evidence="5 6">KCTC 33519</strain>
    </source>
</reference>
<sequence>MGNSILIIGGCGYIGSEVYNHLQERGYAVDTVDLELYGNTINTANERKHYRDLTKDELSKYDAIIHLAAHSSVQVAVEDPRGAFQNNLIDFYDLLDKVGDTRLIYASSSSVYTGTGGERTSEESKQFNVENMYDLTKYAADQFATISGKNYYALRFGTVNGSSANLRLDLMINRMVCTALQEGKIKVNNPQCYRPLLGIKDLCRAIEAILTGNGKPGVYNVASFNSTVLDIAQTVGRIMDVPIEQLPDSPTYDFSMDTGKFERTFGFTFTDTIDSIVEDLLQQHRTTGLEVRRFKRLTRCLCCNSEKLRLYADLGGQPLANSYHDGTESQHEYPLEVNVCEDCFHSQLSIAVNPDLLFKHYLYVSGTTTTLQDYFRSFVERVEQQYPQKKLRVLDIASNDGSLLEQFAKKGHEVQGVDPAENLREISAAKGVPTLVGYWDTQTARRLEHKYDVIVAMNVLAHVSNPYKFLAACREVLAEGGSIYIQTSQSEMFKRFEFDTIYHEHHSFFTTRSFRTLAERAGLKVIRGTKVPVHGTSYLWTLGAADATAEASVKEMEAAEEQSGFYELGTYRRFGEKMKLTADRVHEAIRAYTDRGYKIVGYGAAAKGNTFLNFAKLDLDFIVDDNPLKNGMLTPGRNIPIRSSDALHDIEQPLFVVVLSWNFFDEIVTRIRKVRSNGQDVYMQYFPEGRITS</sequence>
<proteinExistence type="inferred from homology"/>
<feature type="domain" description="NAD-dependent epimerase/dehydratase" evidence="2">
    <location>
        <begin position="5"/>
        <end position="222"/>
    </location>
</feature>
<keyword evidence="6" id="KW-1185">Reference proteome</keyword>
<dbReference type="Pfam" id="PF08484">
    <property type="entry name" value="Methyltransf_14"/>
    <property type="match status" value="1"/>
</dbReference>
<dbReference type="InterPro" id="IPR029063">
    <property type="entry name" value="SAM-dependent_MTases_sf"/>
</dbReference>
<dbReference type="Gene3D" id="3.40.50.720">
    <property type="entry name" value="NAD(P)-binding Rossmann-like Domain"/>
    <property type="match status" value="2"/>
</dbReference>
<dbReference type="SUPFAM" id="SSF53335">
    <property type="entry name" value="S-adenosyl-L-methionine-dependent methyltransferases"/>
    <property type="match status" value="1"/>
</dbReference>
<dbReference type="InterPro" id="IPR038576">
    <property type="entry name" value="Methyltransf_Zn-bd_dom_put_sf"/>
</dbReference>
<feature type="domain" description="C-methyltransferase" evidence="4">
    <location>
        <begin position="533"/>
        <end position="680"/>
    </location>
</feature>
<dbReference type="InterPro" id="IPR001509">
    <property type="entry name" value="Epimerase_deHydtase"/>
</dbReference>
<evidence type="ECO:0000259" key="2">
    <source>
        <dbReference type="Pfam" id="PF01370"/>
    </source>
</evidence>
<dbReference type="PANTHER" id="PTHR43000">
    <property type="entry name" value="DTDP-D-GLUCOSE 4,6-DEHYDRATASE-RELATED"/>
    <property type="match status" value="1"/>
</dbReference>
<dbReference type="CDD" id="cd08946">
    <property type="entry name" value="SDR_e"/>
    <property type="match status" value="1"/>
</dbReference>
<dbReference type="RefSeq" id="WP_375357346.1">
    <property type="nucleotide sequence ID" value="NZ_JBHHMI010000024.1"/>
</dbReference>
<accession>A0ABV5AXX5</accession>
<dbReference type="Gene3D" id="3.40.50.150">
    <property type="entry name" value="Vaccinia Virus protein VP39"/>
    <property type="match status" value="1"/>
</dbReference>
<dbReference type="Pfam" id="PF08421">
    <property type="entry name" value="Methyltransf_13"/>
    <property type="match status" value="1"/>
</dbReference>
<name>A0ABV5AXX5_9BACL</name>
<dbReference type="InterPro" id="IPR036291">
    <property type="entry name" value="NAD(P)-bd_dom_sf"/>
</dbReference>
<dbReference type="Pfam" id="PF13489">
    <property type="entry name" value="Methyltransf_23"/>
    <property type="match status" value="1"/>
</dbReference>
<organism evidence="5 6">
    <name type="scientific">Paenibacillus enshidis</name>
    <dbReference type="NCBI Taxonomy" id="1458439"/>
    <lineage>
        <taxon>Bacteria</taxon>
        <taxon>Bacillati</taxon>
        <taxon>Bacillota</taxon>
        <taxon>Bacilli</taxon>
        <taxon>Bacillales</taxon>
        <taxon>Paenibacillaceae</taxon>
        <taxon>Paenibacillus</taxon>
    </lineage>
</organism>
<evidence type="ECO:0000256" key="1">
    <source>
        <dbReference type="ARBA" id="ARBA00007637"/>
    </source>
</evidence>
<evidence type="ECO:0000313" key="6">
    <source>
        <dbReference type="Proteomes" id="UP001580346"/>
    </source>
</evidence>